<dbReference type="AlphaFoldDB" id="A0A6M4AV93"/>
<evidence type="ECO:0000313" key="2">
    <source>
        <dbReference type="Proteomes" id="UP000503018"/>
    </source>
</evidence>
<keyword evidence="2" id="KW-1185">Reference proteome</keyword>
<dbReference type="Proteomes" id="UP000503018">
    <property type="component" value="Chromosome"/>
</dbReference>
<gene>
    <name evidence="1" type="ORF">GV829_11705</name>
</gene>
<organism evidence="1 2">
    <name type="scientific">Sphingomonas lacunae</name>
    <dbReference type="NCBI Taxonomy" id="2698828"/>
    <lineage>
        <taxon>Bacteria</taxon>
        <taxon>Pseudomonadati</taxon>
        <taxon>Pseudomonadota</taxon>
        <taxon>Alphaproteobacteria</taxon>
        <taxon>Sphingomonadales</taxon>
        <taxon>Sphingomonadaceae</taxon>
        <taxon>Sphingomonas</taxon>
    </lineage>
</organism>
<accession>A0A6M4AV93</accession>
<sequence length="90" mass="9549">MEILPFFYALLAVLTGVSAGDRVALAERAPVAACAAQESQACTVVQTSSVPASRPVAGLPLMRLLLDVPHWTAIDTGRIFRVAGFAVRRI</sequence>
<name>A0A6M4AV93_9SPHN</name>
<dbReference type="RefSeq" id="WP_169946871.1">
    <property type="nucleotide sequence ID" value="NZ_CP053015.1"/>
</dbReference>
<dbReference type="KEGG" id="slan:GV829_11705"/>
<protein>
    <submittedName>
        <fullName evidence="1">Uncharacterized protein</fullName>
    </submittedName>
</protein>
<dbReference type="EMBL" id="CP053015">
    <property type="protein sequence ID" value="QJQ33023.1"/>
    <property type="molecule type" value="Genomic_DNA"/>
</dbReference>
<reference evidence="1 2" key="1">
    <citation type="submission" date="2020-01" db="EMBL/GenBank/DDBJ databases">
        <title>Sphingomonas sp. strain CSW-10.</title>
        <authorList>
            <person name="Chen W.-M."/>
        </authorList>
    </citation>
    <scope>NUCLEOTIDE SEQUENCE [LARGE SCALE GENOMIC DNA]</scope>
    <source>
        <strain evidence="1 2">CSW-10</strain>
    </source>
</reference>
<proteinExistence type="predicted"/>
<evidence type="ECO:0000313" key="1">
    <source>
        <dbReference type="EMBL" id="QJQ33023.1"/>
    </source>
</evidence>